<evidence type="ECO:0000313" key="2">
    <source>
        <dbReference type="EMBL" id="RKK90167.1"/>
    </source>
</evidence>
<dbReference type="OrthoDB" id="5086080at2759"/>
<feature type="compositionally biased region" description="Basic and acidic residues" evidence="1">
    <location>
        <begin position="1"/>
        <end position="33"/>
    </location>
</feature>
<dbReference type="VEuPathDB" id="FungiDB:FOC4_g10001931"/>
<evidence type="ECO:0000256" key="1">
    <source>
        <dbReference type="SAM" id="MobiDB-lite"/>
    </source>
</evidence>
<feature type="region of interest" description="Disordered" evidence="1">
    <location>
        <begin position="1"/>
        <end position="34"/>
    </location>
</feature>
<organism evidence="2 3">
    <name type="scientific">Fusarium oxysporum</name>
    <name type="common">Fusarium vascular wilt</name>
    <dbReference type="NCBI Taxonomy" id="5507"/>
    <lineage>
        <taxon>Eukaryota</taxon>
        <taxon>Fungi</taxon>
        <taxon>Dikarya</taxon>
        <taxon>Ascomycota</taxon>
        <taxon>Pezizomycotina</taxon>
        <taxon>Sordariomycetes</taxon>
        <taxon>Hypocreomycetidae</taxon>
        <taxon>Hypocreales</taxon>
        <taxon>Nectriaceae</taxon>
        <taxon>Fusarium</taxon>
        <taxon>Fusarium oxysporum species complex</taxon>
    </lineage>
</organism>
<evidence type="ECO:0008006" key="4">
    <source>
        <dbReference type="Google" id="ProtNLM"/>
    </source>
</evidence>
<dbReference type="Proteomes" id="UP000285860">
    <property type="component" value="Unassembled WGS sequence"/>
</dbReference>
<dbReference type="VEuPathDB" id="FungiDB:FOIG_15687"/>
<comment type="caution">
    <text evidence="2">The sequence shown here is derived from an EMBL/GenBank/DDBJ whole genome shotgun (WGS) entry which is preliminary data.</text>
</comment>
<dbReference type="AlphaFoldDB" id="A0A420PBS4"/>
<dbReference type="VEuPathDB" id="FungiDB:FOC1_g10005485"/>
<dbReference type="PANTHER" id="PTHR37012">
    <property type="entry name" value="B-ZIP TRANSCRIPTION FACTOR (EUROFUNG)-RELATED"/>
    <property type="match status" value="1"/>
</dbReference>
<dbReference type="CDD" id="cd14688">
    <property type="entry name" value="bZIP_YAP"/>
    <property type="match status" value="1"/>
</dbReference>
<sequence>MYDEPKRNRAEARRLKKREVDRKAQRSARERTKSRIAQLESMVENLRQNDTPAQITSLMDQLGNVTKERDKLLGVLDSLGSTIRCHLVDLTTSEPAPDTRSESSTQASTRGFAPPVLGEGILPIATTTTRVSSETTGSPMPQIPIDPPPNDPFTCDGWTYDGWTYDGWTYNDWTYTVSNKPYPTTMAFDNSILPPSVDHLVQR</sequence>
<proteinExistence type="predicted"/>
<dbReference type="PANTHER" id="PTHR37012:SF7">
    <property type="entry name" value="B-ZIP TRANSCRIPTION FACTOR (EUROFUNG)-RELATED"/>
    <property type="match status" value="1"/>
</dbReference>
<feature type="region of interest" description="Disordered" evidence="1">
    <location>
        <begin position="91"/>
        <end position="118"/>
    </location>
</feature>
<protein>
    <recommendedName>
        <fullName evidence="4">BZIP domain-containing protein</fullName>
    </recommendedName>
</protein>
<dbReference type="VEuPathDB" id="FungiDB:HZS61_002122"/>
<reference evidence="2 3" key="1">
    <citation type="journal article" date="2018" name="Sci. Rep.">
        <title>Characterisation of pathogen-specific regions and novel effector candidates in Fusarium oxysporum f. sp. cepae.</title>
        <authorList>
            <person name="Armitage A.D."/>
            <person name="Taylor A."/>
            <person name="Sobczyk M.K."/>
            <person name="Baxter L."/>
            <person name="Greenfield B.P."/>
            <person name="Bates H.J."/>
            <person name="Wilson F."/>
            <person name="Jackson A.C."/>
            <person name="Ott S."/>
            <person name="Harrison R.J."/>
            <person name="Clarkson J.P."/>
        </authorList>
    </citation>
    <scope>NUCLEOTIDE SEQUENCE [LARGE SCALE GENOMIC DNA]</scope>
    <source>
        <strain evidence="2 3">Fo_A28</strain>
    </source>
</reference>
<dbReference type="Gene3D" id="1.20.5.170">
    <property type="match status" value="1"/>
</dbReference>
<dbReference type="VEuPathDB" id="FungiDB:FOXG_07005"/>
<evidence type="ECO:0000313" key="3">
    <source>
        <dbReference type="Proteomes" id="UP000285860"/>
    </source>
</evidence>
<dbReference type="VEuPathDB" id="FungiDB:FOMG_16259"/>
<dbReference type="EMBL" id="MRCY01000288">
    <property type="protein sequence ID" value="RKK90167.1"/>
    <property type="molecule type" value="Genomic_DNA"/>
</dbReference>
<gene>
    <name evidence="2" type="ORF">BFJ68_g16516</name>
</gene>
<name>A0A420PBS4_FUSOX</name>
<accession>A0A420PBS4</accession>
<dbReference type="VEuPathDB" id="FungiDB:FOZG_14593"/>